<evidence type="ECO:0000256" key="2">
    <source>
        <dbReference type="ARBA" id="ARBA00022448"/>
    </source>
</evidence>
<dbReference type="CDD" id="cd08494">
    <property type="entry name" value="PBP2_NikA_DppA_OppA_like_6"/>
    <property type="match status" value="1"/>
</dbReference>
<dbReference type="GO" id="GO:0071916">
    <property type="term" value="F:dipeptide transmembrane transporter activity"/>
    <property type="evidence" value="ECO:0007669"/>
    <property type="project" value="TreeGrafter"/>
</dbReference>
<dbReference type="PANTHER" id="PTHR43163:SF6">
    <property type="entry name" value="DIPEPTIDE TRANSPORT SYSTEM PERMEASE PROTEIN DPPB-RELATED"/>
    <property type="match status" value="1"/>
</dbReference>
<accession>A0A5C1E8T5</accession>
<evidence type="ECO:0000256" key="3">
    <source>
        <dbReference type="ARBA" id="ARBA00022475"/>
    </source>
</evidence>
<dbReference type="KEGG" id="otr:OTERR_15890"/>
<feature type="transmembrane region" description="Helical" evidence="7">
    <location>
        <begin position="531"/>
        <end position="550"/>
    </location>
</feature>
<organism evidence="9 10">
    <name type="scientific">Oryzomicrobium terrae</name>
    <dbReference type="NCBI Taxonomy" id="1735038"/>
    <lineage>
        <taxon>Bacteria</taxon>
        <taxon>Pseudomonadati</taxon>
        <taxon>Pseudomonadota</taxon>
        <taxon>Betaproteobacteria</taxon>
        <taxon>Rhodocyclales</taxon>
        <taxon>Rhodocyclaceae</taxon>
        <taxon>Oryzomicrobium</taxon>
    </lineage>
</organism>
<dbReference type="SUPFAM" id="SSF161098">
    <property type="entry name" value="MetI-like"/>
    <property type="match status" value="1"/>
</dbReference>
<dbReference type="GO" id="GO:0005886">
    <property type="term" value="C:plasma membrane"/>
    <property type="evidence" value="ECO:0007669"/>
    <property type="project" value="UniProtKB-SubCell"/>
</dbReference>
<dbReference type="CDD" id="cd06261">
    <property type="entry name" value="TM_PBP2"/>
    <property type="match status" value="1"/>
</dbReference>
<dbReference type="EMBL" id="CP022579">
    <property type="protein sequence ID" value="QEL65065.1"/>
    <property type="molecule type" value="Genomic_DNA"/>
</dbReference>
<comment type="similarity">
    <text evidence="7">Belongs to the binding-protein-dependent transport system permease family.</text>
</comment>
<feature type="transmembrane region" description="Helical" evidence="7">
    <location>
        <begin position="838"/>
        <end position="860"/>
    </location>
</feature>
<feature type="transmembrane region" description="Helical" evidence="7">
    <location>
        <begin position="562"/>
        <end position="583"/>
    </location>
</feature>
<dbReference type="InterPro" id="IPR045621">
    <property type="entry name" value="BPD_transp_1_N"/>
</dbReference>
<protein>
    <submittedName>
        <fullName evidence="9">Dipeptide transport system, permease protein</fullName>
    </submittedName>
</protein>
<keyword evidence="4 7" id="KW-0812">Transmembrane</keyword>
<keyword evidence="10" id="KW-1185">Reference proteome</keyword>
<dbReference type="PANTHER" id="PTHR43163">
    <property type="entry name" value="DIPEPTIDE TRANSPORT SYSTEM PERMEASE PROTEIN DPPB-RELATED"/>
    <property type="match status" value="1"/>
</dbReference>
<feature type="domain" description="ABC transmembrane type-1" evidence="8">
    <location>
        <begin position="648"/>
        <end position="853"/>
    </location>
</feature>
<comment type="subcellular location">
    <subcellularLocation>
        <location evidence="1 7">Cell membrane</location>
        <topology evidence="1 7">Multi-pass membrane protein</topology>
    </subcellularLocation>
</comment>
<dbReference type="Proteomes" id="UP000323671">
    <property type="component" value="Chromosome"/>
</dbReference>
<feature type="transmembrane region" description="Helical" evidence="7">
    <location>
        <begin position="654"/>
        <end position="676"/>
    </location>
</feature>
<dbReference type="Pfam" id="PF00496">
    <property type="entry name" value="SBP_bac_5"/>
    <property type="match status" value="1"/>
</dbReference>
<dbReference type="InterPro" id="IPR000914">
    <property type="entry name" value="SBP_5_dom"/>
</dbReference>
<evidence type="ECO:0000313" key="9">
    <source>
        <dbReference type="EMBL" id="QEL65065.1"/>
    </source>
</evidence>
<proteinExistence type="inferred from homology"/>
<keyword evidence="3" id="KW-1003">Cell membrane</keyword>
<evidence type="ECO:0000256" key="4">
    <source>
        <dbReference type="ARBA" id="ARBA00022692"/>
    </source>
</evidence>
<evidence type="ECO:0000256" key="5">
    <source>
        <dbReference type="ARBA" id="ARBA00022989"/>
    </source>
</evidence>
<dbReference type="InterPro" id="IPR035906">
    <property type="entry name" value="MetI-like_sf"/>
</dbReference>
<gene>
    <name evidence="9" type="primary">dppB</name>
    <name evidence="9" type="ORF">OTERR_15890</name>
</gene>
<dbReference type="InterPro" id="IPR000515">
    <property type="entry name" value="MetI-like"/>
</dbReference>
<dbReference type="Gene3D" id="3.10.105.10">
    <property type="entry name" value="Dipeptide-binding Protein, Domain 3"/>
    <property type="match status" value="1"/>
</dbReference>
<dbReference type="AlphaFoldDB" id="A0A5C1E8T5"/>
<keyword evidence="2 7" id="KW-0813">Transport</keyword>
<dbReference type="SUPFAM" id="SSF53850">
    <property type="entry name" value="Periplasmic binding protein-like II"/>
    <property type="match status" value="1"/>
</dbReference>
<dbReference type="PROSITE" id="PS50928">
    <property type="entry name" value="ABC_TM1"/>
    <property type="match status" value="1"/>
</dbReference>
<name>A0A5C1E8T5_9RHOO</name>
<sequence length="870" mass="93263">MINQLFQRLGVGLTGRLASAGVSISLALGLLLAACLGLSLATPAQARDQATIAIQLEPPILDPTALAAAPISEVVYGNVFEGLVRLDANGDPQPQLATSWEISPDGRTYRFHLRPGVRFHDGTAFDASVARFALERARAPDSGNPQKAKLAAIQAVVAEDAQTLRIDLSRRSGSLLQTLGWAALVMVAPASAKGNAAVPVGTGPFRFAAWRRGDAIVLERNPVYWGSAPRLARATFKFIAEPSAAFAALMAGDVDAFPNYPSPENIPQFQADKRFAVFVGSTEGETLLAINNRKAPFDDLRVRRAIAHAIDRQALIDGAMFGYGLPIGSHFPPRHPAALDLTGRYPHDPARAKALLAEAGYPQGIDVTLALPPPPYARRGGEILAAQLAQAGIRVAIRNLEWAQWLDQVFTRREFDLTLVVHAEPVDYDIYGRDDYYFGYAQPGYKALLAALDDTTEPARRTALLHDIQRRLSDDAVNGFLFQYPKLGVWDGRFKGLHVGGLVDGTIVADAYFDEPGGVSAAAGHGPAIPWPWTAAVGGLALATLLGFILHRFGPAYLAGRLASLAGTLLAATLVVFAVLQIVPGDPARYMLGLDAPPEAVAALRHQLGLDAAPWQRYLDWLAALARGDFGQSYTYRVPVSELIAERLQVSLPLAAYALILATLAALPLGLGAATWRGRAGDAWLSGLAQLGVAVPNFWLGILLVLVFAIDLRWVSAGGFAGWDAGLWPGLKSLTLPAVALAVPQAAILARVLRAALVETLHEDYLRTARAKGLSAFRALWRHALPNALIPVLTILGMQFAFLLAGGVIIENVFFLPGLGRLVFQAIAQRDLIVVQNVVILLVFAVALVTFVVDLAYVAVDPRLKERRPS</sequence>
<dbReference type="Gene3D" id="3.40.190.10">
    <property type="entry name" value="Periplasmic binding protein-like II"/>
    <property type="match status" value="1"/>
</dbReference>
<reference evidence="9 10" key="1">
    <citation type="submission" date="2017-07" db="EMBL/GenBank/DDBJ databases">
        <title>Complete genome sequence of Oryzomicrobium terrae TPP412.</title>
        <authorList>
            <person name="Chiu L.-W."/>
            <person name="Lo K.-J."/>
            <person name="Tsai Y.-M."/>
            <person name="Lin S.-S."/>
            <person name="Kuo C.-H."/>
            <person name="Liu C.-T."/>
        </authorList>
    </citation>
    <scope>NUCLEOTIDE SEQUENCE [LARGE SCALE GENOMIC DNA]</scope>
    <source>
        <strain evidence="9 10">TPP412</strain>
    </source>
</reference>
<keyword evidence="6 7" id="KW-0472">Membrane</keyword>
<evidence type="ECO:0000256" key="7">
    <source>
        <dbReference type="RuleBase" id="RU363032"/>
    </source>
</evidence>
<dbReference type="Pfam" id="PF19300">
    <property type="entry name" value="BPD_transp_1_N"/>
    <property type="match status" value="1"/>
</dbReference>
<feature type="transmembrane region" description="Helical" evidence="7">
    <location>
        <begin position="688"/>
        <end position="714"/>
    </location>
</feature>
<dbReference type="Pfam" id="PF00528">
    <property type="entry name" value="BPD_transp_1"/>
    <property type="match status" value="1"/>
</dbReference>
<evidence type="ECO:0000256" key="6">
    <source>
        <dbReference type="ARBA" id="ARBA00023136"/>
    </source>
</evidence>
<dbReference type="Gene3D" id="3.90.76.10">
    <property type="entry name" value="Dipeptide-binding Protein, Domain 1"/>
    <property type="match status" value="1"/>
</dbReference>
<evidence type="ECO:0000256" key="1">
    <source>
        <dbReference type="ARBA" id="ARBA00004651"/>
    </source>
</evidence>
<feature type="transmembrane region" description="Helical" evidence="7">
    <location>
        <begin position="788"/>
        <end position="810"/>
    </location>
</feature>
<dbReference type="RefSeq" id="WP_223115907.1">
    <property type="nucleotide sequence ID" value="NZ_CP022579.1"/>
</dbReference>
<keyword evidence="5 7" id="KW-1133">Transmembrane helix</keyword>
<evidence type="ECO:0000259" key="8">
    <source>
        <dbReference type="PROSITE" id="PS50928"/>
    </source>
</evidence>
<dbReference type="Gene3D" id="1.10.3720.10">
    <property type="entry name" value="MetI-like"/>
    <property type="match status" value="1"/>
</dbReference>
<evidence type="ECO:0000313" key="10">
    <source>
        <dbReference type="Proteomes" id="UP000323671"/>
    </source>
</evidence>